<dbReference type="RefSeq" id="WP_074914016.1">
    <property type="nucleotide sequence ID" value="NZ_FORY01000004.1"/>
</dbReference>
<dbReference type="EMBL" id="FORY01000004">
    <property type="protein sequence ID" value="SFJ37883.1"/>
    <property type="molecule type" value="Genomic_DNA"/>
</dbReference>
<dbReference type="Pfam" id="PF18565">
    <property type="entry name" value="Glyco_hydro2_C5"/>
    <property type="match status" value="1"/>
</dbReference>
<dbReference type="SUPFAM" id="SSF51445">
    <property type="entry name" value="(Trans)glycosidases"/>
    <property type="match status" value="1"/>
</dbReference>
<evidence type="ECO:0000256" key="3">
    <source>
        <dbReference type="ARBA" id="ARBA00023295"/>
    </source>
</evidence>
<dbReference type="PROSITE" id="PS00719">
    <property type="entry name" value="GLYCOSYL_HYDROL_F2_1"/>
    <property type="match status" value="1"/>
</dbReference>
<sequence>MREITSLNTGWTFAAGFDPAHINAPMAGESVTLPHNAVDLPMSYFDERAYQKPFTYQREIRWSPAWEGKCVRLRFDAAMADATVWLNGVETCHHRDGYTPFTVDLSDAFVDGKLLVTLRVDGAENPEIPPFGGRIDYLTYAGIYRDVWLEVLPARHITSVKIETPDVLAATKTVIAKVATSEAGPVEAQITDAQGREIAHSTGEGDIRFKGLTDITLWSTQTPALYTLTLTLPDSGDQITQRFGFREAQFTPEGFFLNGERVILRGLNRHQSFPYSGYAQGKRSQQRDAEILRFDLGCNIVRTSHYPQSPYFLDRCDEIGLMVFEEIPGWQHIGGPVWQDESLLDVERMIRRDWNHPSIIIWGVRINESPDEDAFYTRTNALARDLDPTRQTGGVRCIPDSTLLEDVYTMNDFILGDFEMPFSNRPRTALRDQQEVTGLPERVPYLVTEYNGHMFPTKAGDPEHRQHEHVIRHLEVLNAAHDPATGLAGCIGWCMFDYNTHKDFGAGDRICHHGVMTIFREPKFAAYAYASQRDPEDEILMEPVTVWARGERNIGGVLPLIVLTNCDEVELSYANVTKRVGPDRERFPHLPHPPVIIDHRHFTEDELGDWGESWHAGHLRGFLNGKMVVKRFFPADAVLDRLELAPDVQEAEADPSDDIRVMIRALDQAGNKLHFLNEPVFLEVEGPATLIGPNCPVLQGGTTGCWLRLTGERGTVRLTATLRDHREKTLIEARKFGALRQVSPSRGLDTTDKAPPPLS</sequence>
<evidence type="ECO:0000259" key="7">
    <source>
        <dbReference type="Pfam" id="PF02837"/>
    </source>
</evidence>
<dbReference type="PANTHER" id="PTHR42732:SF1">
    <property type="entry name" value="BETA-MANNOSIDASE"/>
    <property type="match status" value="1"/>
</dbReference>
<dbReference type="Pfam" id="PF02836">
    <property type="entry name" value="Glyco_hydro_2_C"/>
    <property type="match status" value="1"/>
</dbReference>
<name>A0A1I3QUF2_9RHOB</name>
<dbReference type="InterPro" id="IPR006103">
    <property type="entry name" value="Glyco_hydro_2_cat"/>
</dbReference>
<dbReference type="InterPro" id="IPR013783">
    <property type="entry name" value="Ig-like_fold"/>
</dbReference>
<dbReference type="Gene3D" id="2.60.120.260">
    <property type="entry name" value="Galactose-binding domain-like"/>
    <property type="match status" value="1"/>
</dbReference>
<dbReference type="PANTHER" id="PTHR42732">
    <property type="entry name" value="BETA-GALACTOSIDASE"/>
    <property type="match status" value="1"/>
</dbReference>
<dbReference type="InterPro" id="IPR017853">
    <property type="entry name" value="GH"/>
</dbReference>
<feature type="domain" description="Glycosyl hydrolases family 2 sugar binding" evidence="7">
    <location>
        <begin position="46"/>
        <end position="152"/>
    </location>
</feature>
<dbReference type="InterPro" id="IPR023232">
    <property type="entry name" value="Glyco_hydro_2_AS"/>
</dbReference>
<dbReference type="Gene3D" id="2.60.40.10">
    <property type="entry name" value="Immunoglobulins"/>
    <property type="match status" value="2"/>
</dbReference>
<accession>A0A1I3QUF2</accession>
<dbReference type="STRING" id="576117.SAMN04488138_104128"/>
<keyword evidence="2 4" id="KW-0378">Hydrolase</keyword>
<gene>
    <name evidence="9" type="ORF">SAMN04488138_104128</name>
</gene>
<proteinExistence type="inferred from homology"/>
<evidence type="ECO:0000256" key="1">
    <source>
        <dbReference type="ARBA" id="ARBA00007401"/>
    </source>
</evidence>
<dbReference type="InterPro" id="IPR040605">
    <property type="entry name" value="Glyco_hydro2_dom5"/>
</dbReference>
<protein>
    <submittedName>
        <fullName evidence="9">Beta-galactosidase</fullName>
    </submittedName>
</protein>
<dbReference type="Gene3D" id="3.20.20.80">
    <property type="entry name" value="Glycosidases"/>
    <property type="match status" value="1"/>
</dbReference>
<evidence type="ECO:0000259" key="5">
    <source>
        <dbReference type="Pfam" id="PF00703"/>
    </source>
</evidence>
<dbReference type="AlphaFoldDB" id="A0A1I3QUF2"/>
<dbReference type="InterPro" id="IPR006102">
    <property type="entry name" value="Ig-like_GH2"/>
</dbReference>
<comment type="similarity">
    <text evidence="1 4">Belongs to the glycosyl hydrolase 2 family.</text>
</comment>
<dbReference type="PRINTS" id="PR00132">
    <property type="entry name" value="GLHYDRLASE2"/>
</dbReference>
<dbReference type="GO" id="GO:0004553">
    <property type="term" value="F:hydrolase activity, hydrolyzing O-glycosyl compounds"/>
    <property type="evidence" value="ECO:0007669"/>
    <property type="project" value="InterPro"/>
</dbReference>
<feature type="domain" description="Glycoside hydrolase family 2 immunoglobulin-like beta-sandwich" evidence="5">
    <location>
        <begin position="156"/>
        <end position="246"/>
    </location>
</feature>
<dbReference type="PROSITE" id="PS00608">
    <property type="entry name" value="GLYCOSYL_HYDROL_F2_2"/>
    <property type="match status" value="1"/>
</dbReference>
<evidence type="ECO:0000259" key="6">
    <source>
        <dbReference type="Pfam" id="PF02836"/>
    </source>
</evidence>
<keyword evidence="3 4" id="KW-0326">Glycosidase</keyword>
<dbReference type="Pfam" id="PF00703">
    <property type="entry name" value="Glyco_hydro_2"/>
    <property type="match status" value="1"/>
</dbReference>
<dbReference type="GeneID" id="98664548"/>
<evidence type="ECO:0000313" key="10">
    <source>
        <dbReference type="Proteomes" id="UP000183299"/>
    </source>
</evidence>
<feature type="domain" description="Glycoside hydrolase family 2" evidence="8">
    <location>
        <begin position="642"/>
        <end position="727"/>
    </location>
</feature>
<dbReference type="InterPro" id="IPR023230">
    <property type="entry name" value="Glyco_hydro_2_CS"/>
</dbReference>
<evidence type="ECO:0000256" key="2">
    <source>
        <dbReference type="ARBA" id="ARBA00022801"/>
    </source>
</evidence>
<organism evidence="9 10">
    <name type="scientific">Celeribacter halophilus</name>
    <dbReference type="NCBI Taxonomy" id="576117"/>
    <lineage>
        <taxon>Bacteria</taxon>
        <taxon>Pseudomonadati</taxon>
        <taxon>Pseudomonadota</taxon>
        <taxon>Alphaproteobacteria</taxon>
        <taxon>Rhodobacterales</taxon>
        <taxon>Roseobacteraceae</taxon>
        <taxon>Celeribacter</taxon>
    </lineage>
</organism>
<dbReference type="Pfam" id="PF02837">
    <property type="entry name" value="Glyco_hydro_2_N"/>
    <property type="match status" value="1"/>
</dbReference>
<dbReference type="GO" id="GO:0005975">
    <property type="term" value="P:carbohydrate metabolic process"/>
    <property type="evidence" value="ECO:0007669"/>
    <property type="project" value="InterPro"/>
</dbReference>
<evidence type="ECO:0000313" key="9">
    <source>
        <dbReference type="EMBL" id="SFJ37883.1"/>
    </source>
</evidence>
<evidence type="ECO:0000256" key="4">
    <source>
        <dbReference type="RuleBase" id="RU361154"/>
    </source>
</evidence>
<dbReference type="SUPFAM" id="SSF49785">
    <property type="entry name" value="Galactose-binding domain-like"/>
    <property type="match status" value="1"/>
</dbReference>
<reference evidence="9 10" key="1">
    <citation type="submission" date="2016-10" db="EMBL/GenBank/DDBJ databases">
        <authorList>
            <person name="de Groot N.N."/>
        </authorList>
    </citation>
    <scope>NUCLEOTIDE SEQUENCE [LARGE SCALE GENOMIC DNA]</scope>
    <source>
        <strain evidence="9 10">CGMCC 1.8891</strain>
    </source>
</reference>
<dbReference type="SUPFAM" id="SSF49303">
    <property type="entry name" value="beta-Galactosidase/glucuronidase domain"/>
    <property type="match status" value="1"/>
</dbReference>
<dbReference type="InterPro" id="IPR051913">
    <property type="entry name" value="GH2_Domain-Containing"/>
</dbReference>
<dbReference type="InterPro" id="IPR006101">
    <property type="entry name" value="Glyco_hydro_2"/>
</dbReference>
<keyword evidence="10" id="KW-1185">Reference proteome</keyword>
<dbReference type="Proteomes" id="UP000183299">
    <property type="component" value="Unassembled WGS sequence"/>
</dbReference>
<feature type="domain" description="Glycoside hydrolase family 2 catalytic" evidence="6">
    <location>
        <begin position="253"/>
        <end position="525"/>
    </location>
</feature>
<dbReference type="OrthoDB" id="9758603at2"/>
<evidence type="ECO:0000259" key="8">
    <source>
        <dbReference type="Pfam" id="PF18565"/>
    </source>
</evidence>
<dbReference type="InterPro" id="IPR036156">
    <property type="entry name" value="Beta-gal/glucu_dom_sf"/>
</dbReference>
<dbReference type="InterPro" id="IPR006104">
    <property type="entry name" value="Glyco_hydro_2_N"/>
</dbReference>
<dbReference type="InterPro" id="IPR008979">
    <property type="entry name" value="Galactose-bd-like_sf"/>
</dbReference>